<dbReference type="STRING" id="1798661.A3D65_06290"/>
<accession>A0A1G2D397</accession>
<comment type="caution">
    <text evidence="7">Lacks conserved residue(s) required for the propagation of feature annotation.</text>
</comment>
<proteinExistence type="inferred from homology"/>
<evidence type="ECO:0000256" key="6">
    <source>
        <dbReference type="ARBA" id="ARBA00023146"/>
    </source>
</evidence>
<dbReference type="InterPro" id="IPR004527">
    <property type="entry name" value="Glu-tRNA-ligase_bac/mito"/>
</dbReference>
<evidence type="ECO:0000259" key="8">
    <source>
        <dbReference type="Pfam" id="PF00749"/>
    </source>
</evidence>
<dbReference type="PANTHER" id="PTHR43311">
    <property type="entry name" value="GLUTAMATE--TRNA LIGASE"/>
    <property type="match status" value="1"/>
</dbReference>
<dbReference type="Pfam" id="PF19269">
    <property type="entry name" value="Anticodon_2"/>
    <property type="match status" value="1"/>
</dbReference>
<dbReference type="GO" id="GO:0005524">
    <property type="term" value="F:ATP binding"/>
    <property type="evidence" value="ECO:0007669"/>
    <property type="project" value="UniProtKB-UniRule"/>
</dbReference>
<protein>
    <recommendedName>
        <fullName evidence="7">Glutamate--tRNA ligase</fullName>
        <ecNumber evidence="7">6.1.1.17</ecNumber>
    </recommendedName>
    <alternativeName>
        <fullName evidence="7">Glutamyl-tRNA synthetase</fullName>
        <shortName evidence="7">GluRS</shortName>
    </alternativeName>
</protein>
<dbReference type="PROSITE" id="PS00178">
    <property type="entry name" value="AA_TRNA_LIGASE_I"/>
    <property type="match status" value="1"/>
</dbReference>
<dbReference type="HAMAP" id="MF_00022">
    <property type="entry name" value="Glu_tRNA_synth_type1"/>
    <property type="match status" value="1"/>
</dbReference>
<name>A0A1G2D397_9BACT</name>
<dbReference type="NCBIfam" id="TIGR00464">
    <property type="entry name" value="gltX_bact"/>
    <property type="match status" value="1"/>
</dbReference>
<comment type="similarity">
    <text evidence="1 7">Belongs to the class-I aminoacyl-tRNA synthetase family. Glutamate--tRNA ligase type 1 subfamily.</text>
</comment>
<evidence type="ECO:0000256" key="4">
    <source>
        <dbReference type="ARBA" id="ARBA00022840"/>
    </source>
</evidence>
<dbReference type="GO" id="GO:0006424">
    <property type="term" value="P:glutamyl-tRNA aminoacylation"/>
    <property type="evidence" value="ECO:0007669"/>
    <property type="project" value="UniProtKB-UniRule"/>
</dbReference>
<keyword evidence="6 7" id="KW-0030">Aminoacyl-tRNA synthetase</keyword>
<feature type="domain" description="Aminoacyl-tRNA synthetase class I anticodon-binding" evidence="9">
    <location>
        <begin position="317"/>
        <end position="452"/>
    </location>
</feature>
<dbReference type="GO" id="GO:0000049">
    <property type="term" value="F:tRNA binding"/>
    <property type="evidence" value="ECO:0007669"/>
    <property type="project" value="InterPro"/>
</dbReference>
<reference evidence="10 11" key="1">
    <citation type="journal article" date="2016" name="Nat. Commun.">
        <title>Thousands of microbial genomes shed light on interconnected biogeochemical processes in an aquifer system.</title>
        <authorList>
            <person name="Anantharaman K."/>
            <person name="Brown C.T."/>
            <person name="Hug L.A."/>
            <person name="Sharon I."/>
            <person name="Castelle C.J."/>
            <person name="Probst A.J."/>
            <person name="Thomas B.C."/>
            <person name="Singh A."/>
            <person name="Wilkins M.J."/>
            <person name="Karaoz U."/>
            <person name="Brodie E.L."/>
            <person name="Williams K.H."/>
            <person name="Hubbard S.S."/>
            <person name="Banfield J.F."/>
        </authorList>
    </citation>
    <scope>NUCLEOTIDE SEQUENCE [LARGE SCALE GENOMIC DNA]</scope>
</reference>
<feature type="short sequence motif" description="'HIGH' region" evidence="7">
    <location>
        <begin position="19"/>
        <end position="29"/>
    </location>
</feature>
<dbReference type="EMBL" id="MHLL01000043">
    <property type="protein sequence ID" value="OGZ08095.1"/>
    <property type="molecule type" value="Genomic_DNA"/>
</dbReference>
<dbReference type="PRINTS" id="PR00987">
    <property type="entry name" value="TRNASYNTHGLU"/>
</dbReference>
<keyword evidence="2 7" id="KW-0436">Ligase</keyword>
<feature type="binding site" evidence="7">
    <location>
        <position position="220"/>
    </location>
    <ligand>
        <name>ATP</name>
        <dbReference type="ChEBI" id="CHEBI:30616"/>
    </ligand>
</feature>
<keyword evidence="4 7" id="KW-0067">ATP-binding</keyword>
<comment type="function">
    <text evidence="7">Catalyzes the attachment of glutamate to tRNA(Glu) in a two-step reaction: glutamate is first activated by ATP to form Glu-AMP and then transferred to the acceptor end of tRNA(Glu).</text>
</comment>
<evidence type="ECO:0000256" key="1">
    <source>
        <dbReference type="ARBA" id="ARBA00007894"/>
    </source>
</evidence>
<feature type="domain" description="Glutamyl/glutaminyl-tRNA synthetase class Ib catalytic" evidence="8">
    <location>
        <begin position="112"/>
        <end position="287"/>
    </location>
</feature>
<dbReference type="InterPro" id="IPR020058">
    <property type="entry name" value="Glu/Gln-tRNA-synth_Ib_cat-dom"/>
</dbReference>
<dbReference type="PANTHER" id="PTHR43311:SF2">
    <property type="entry name" value="GLUTAMATE--TRNA LIGASE, MITOCHONDRIAL-RELATED"/>
    <property type="match status" value="1"/>
</dbReference>
<evidence type="ECO:0000256" key="3">
    <source>
        <dbReference type="ARBA" id="ARBA00022741"/>
    </source>
</evidence>
<dbReference type="GO" id="GO:0004818">
    <property type="term" value="F:glutamate-tRNA ligase activity"/>
    <property type="evidence" value="ECO:0007669"/>
    <property type="project" value="UniProtKB-UniRule"/>
</dbReference>
<comment type="caution">
    <text evidence="10">The sequence shown here is derived from an EMBL/GenBank/DDBJ whole genome shotgun (WGS) entry which is preliminary data.</text>
</comment>
<organism evidence="10 11">
    <name type="scientific">Candidatus Lloydbacteria bacterium RIFCSPHIGHO2_02_FULL_50_13</name>
    <dbReference type="NCBI Taxonomy" id="1798661"/>
    <lineage>
        <taxon>Bacteria</taxon>
        <taxon>Candidatus Lloydiibacteriota</taxon>
    </lineage>
</organism>
<sequence length="458" mass="53606">MNTGDKKRRTTAVVTRFAPSPTGKFHVGGVRSALYNYLYARKRVGKFILRCEDTDHVRSKKEYEEYFLEVFRWLGLEPDAYYRQSERTALYREYLEKLIALNKAYISKEEPKEAGQRSEVIRFRNPREKVSFHDEVLGDITFDMNELGDFVIARDFENPLYHFTVVVDDHEMDITHVIRGQEHVSNTPRQILIQEAIGASRPIYAHASIILNEDRAKLSKRDPLVRPALEYRDDGYLPEAMLNFMALLGWNPGTEQEVFTLSELVQEFSLERMQKPGAIFNPEKLEWINKEHIKRLSRKEQADYITSFLPANIKNFPRYNKEMLFKIAPTLIERVGHFGEITTMATSGELTYYFEQPKYEKERLFWKNECDVPKLLERLRAVRDMLATLEGSLFTKETVKNTIWEYANEEGRGQVLWPLRYALSGQEKSPDPFQLSEILGKQETLKRIDHAISLCHEV</sequence>
<evidence type="ECO:0000313" key="10">
    <source>
        <dbReference type="EMBL" id="OGZ08095.1"/>
    </source>
</evidence>
<keyword evidence="3 7" id="KW-0547">Nucleotide-binding</keyword>
<gene>
    <name evidence="7" type="primary">gltX</name>
    <name evidence="10" type="ORF">A3D65_06290</name>
</gene>
<evidence type="ECO:0000256" key="5">
    <source>
        <dbReference type="ARBA" id="ARBA00022917"/>
    </source>
</evidence>
<dbReference type="AlphaFoldDB" id="A0A1G2D397"/>
<dbReference type="InterPro" id="IPR049940">
    <property type="entry name" value="GluQ/Sye"/>
</dbReference>
<dbReference type="SUPFAM" id="SSF52374">
    <property type="entry name" value="Nucleotidylyl transferase"/>
    <property type="match status" value="1"/>
</dbReference>
<dbReference type="Gene3D" id="3.90.800.10">
    <property type="entry name" value="Glutamyl-tRNA Synthetase, Domain 3"/>
    <property type="match status" value="1"/>
</dbReference>
<keyword evidence="5 7" id="KW-0648">Protein biosynthesis</keyword>
<dbReference type="InterPro" id="IPR000924">
    <property type="entry name" value="Glu/Gln-tRNA-synth"/>
</dbReference>
<dbReference type="InterPro" id="IPR014729">
    <property type="entry name" value="Rossmann-like_a/b/a_fold"/>
</dbReference>
<keyword evidence="7" id="KW-0963">Cytoplasm</keyword>
<dbReference type="Proteomes" id="UP000177996">
    <property type="component" value="Unassembled WGS sequence"/>
</dbReference>
<dbReference type="EC" id="6.1.1.17" evidence="7"/>
<dbReference type="Pfam" id="PF00749">
    <property type="entry name" value="tRNA-synt_1c"/>
    <property type="match status" value="1"/>
</dbReference>
<comment type="subcellular location">
    <subcellularLocation>
        <location evidence="7">Cytoplasm</location>
    </subcellularLocation>
</comment>
<evidence type="ECO:0000313" key="11">
    <source>
        <dbReference type="Proteomes" id="UP000177996"/>
    </source>
</evidence>
<dbReference type="InterPro" id="IPR001412">
    <property type="entry name" value="aa-tRNA-synth_I_CS"/>
</dbReference>
<dbReference type="InterPro" id="IPR020751">
    <property type="entry name" value="aa-tRNA-synth_I_codon-bd_sub2"/>
</dbReference>
<dbReference type="InterPro" id="IPR033910">
    <property type="entry name" value="GluRS_core"/>
</dbReference>
<evidence type="ECO:0000256" key="7">
    <source>
        <dbReference type="HAMAP-Rule" id="MF_00022"/>
    </source>
</evidence>
<dbReference type="Gene3D" id="3.40.50.620">
    <property type="entry name" value="HUPs"/>
    <property type="match status" value="2"/>
</dbReference>
<dbReference type="GO" id="GO:0008270">
    <property type="term" value="F:zinc ion binding"/>
    <property type="evidence" value="ECO:0007669"/>
    <property type="project" value="InterPro"/>
</dbReference>
<comment type="subunit">
    <text evidence="7">Monomer.</text>
</comment>
<dbReference type="SUPFAM" id="SSF48163">
    <property type="entry name" value="An anticodon-binding domain of class I aminoacyl-tRNA synthetases"/>
    <property type="match status" value="1"/>
</dbReference>
<evidence type="ECO:0000256" key="2">
    <source>
        <dbReference type="ARBA" id="ARBA00022598"/>
    </source>
</evidence>
<dbReference type="CDD" id="cd00808">
    <property type="entry name" value="GluRS_core"/>
    <property type="match status" value="1"/>
</dbReference>
<feature type="short sequence motif" description="'KMSKS' region" evidence="7">
    <location>
        <begin position="217"/>
        <end position="221"/>
    </location>
</feature>
<dbReference type="InterPro" id="IPR008925">
    <property type="entry name" value="aa_tRNA-synth_I_cd-bd_sf"/>
</dbReference>
<dbReference type="Gene3D" id="1.10.10.350">
    <property type="match status" value="1"/>
</dbReference>
<dbReference type="GO" id="GO:0005829">
    <property type="term" value="C:cytosol"/>
    <property type="evidence" value="ECO:0007669"/>
    <property type="project" value="TreeGrafter"/>
</dbReference>
<evidence type="ECO:0000259" key="9">
    <source>
        <dbReference type="Pfam" id="PF19269"/>
    </source>
</evidence>
<dbReference type="InterPro" id="IPR045462">
    <property type="entry name" value="aa-tRNA-synth_I_cd-bd"/>
</dbReference>
<comment type="catalytic activity">
    <reaction evidence="7">
        <text>tRNA(Glu) + L-glutamate + ATP = L-glutamyl-tRNA(Glu) + AMP + diphosphate</text>
        <dbReference type="Rhea" id="RHEA:23540"/>
        <dbReference type="Rhea" id="RHEA-COMP:9663"/>
        <dbReference type="Rhea" id="RHEA-COMP:9680"/>
        <dbReference type="ChEBI" id="CHEBI:29985"/>
        <dbReference type="ChEBI" id="CHEBI:30616"/>
        <dbReference type="ChEBI" id="CHEBI:33019"/>
        <dbReference type="ChEBI" id="CHEBI:78442"/>
        <dbReference type="ChEBI" id="CHEBI:78520"/>
        <dbReference type="ChEBI" id="CHEBI:456215"/>
        <dbReference type="EC" id="6.1.1.17"/>
    </reaction>
</comment>